<feature type="region of interest" description="Disordered" evidence="1">
    <location>
        <begin position="1"/>
        <end position="27"/>
    </location>
</feature>
<reference evidence="3" key="1">
    <citation type="journal article" date="2017" name="Nat. Ecol. Evol.">
        <title>Genome expansion and lineage-specific genetic innovations in the forest pathogenic fungi Armillaria.</title>
        <authorList>
            <person name="Sipos G."/>
            <person name="Prasanna A.N."/>
            <person name="Walter M.C."/>
            <person name="O'Connor E."/>
            <person name="Balint B."/>
            <person name="Krizsan K."/>
            <person name="Kiss B."/>
            <person name="Hess J."/>
            <person name="Varga T."/>
            <person name="Slot J."/>
            <person name="Riley R."/>
            <person name="Boka B."/>
            <person name="Rigling D."/>
            <person name="Barry K."/>
            <person name="Lee J."/>
            <person name="Mihaltcheva S."/>
            <person name="LaButti K."/>
            <person name="Lipzen A."/>
            <person name="Waldron R."/>
            <person name="Moloney N.M."/>
            <person name="Sperisen C."/>
            <person name="Kredics L."/>
            <person name="Vagvoelgyi C."/>
            <person name="Patrignani A."/>
            <person name="Fitzpatrick D."/>
            <person name="Nagy I."/>
            <person name="Doyle S."/>
            <person name="Anderson J.B."/>
            <person name="Grigoriev I.V."/>
            <person name="Gueldener U."/>
            <person name="Muensterkoetter M."/>
            <person name="Nagy L.G."/>
        </authorList>
    </citation>
    <scope>NUCLEOTIDE SEQUENCE [LARGE SCALE GENOMIC DNA]</scope>
    <source>
        <strain evidence="3">28-4</strain>
    </source>
</reference>
<organism evidence="2 3">
    <name type="scientific">Armillaria solidipes</name>
    <dbReference type="NCBI Taxonomy" id="1076256"/>
    <lineage>
        <taxon>Eukaryota</taxon>
        <taxon>Fungi</taxon>
        <taxon>Dikarya</taxon>
        <taxon>Basidiomycota</taxon>
        <taxon>Agaricomycotina</taxon>
        <taxon>Agaricomycetes</taxon>
        <taxon>Agaricomycetidae</taxon>
        <taxon>Agaricales</taxon>
        <taxon>Marasmiineae</taxon>
        <taxon>Physalacriaceae</taxon>
        <taxon>Armillaria</taxon>
    </lineage>
</organism>
<evidence type="ECO:0000313" key="2">
    <source>
        <dbReference type="EMBL" id="PBK72007.1"/>
    </source>
</evidence>
<evidence type="ECO:0000313" key="3">
    <source>
        <dbReference type="Proteomes" id="UP000218334"/>
    </source>
</evidence>
<dbReference type="Proteomes" id="UP000218334">
    <property type="component" value="Unassembled WGS sequence"/>
</dbReference>
<accession>A0A2H3C5B5</accession>
<sequence>MTLVSAKSGDSSLPQDTQNDLAFHPSVSTPPRWPGFYQQPIENDIIDGTDWIDSLWAVLHRTEFCRSTGWFVSTSRKLGEHVARYHTFKFSFIWFIIRSHIQTKTLYTIYDIIEYRGYLESVCPGLINDVLQEIGDNGSDTMAFSDDLRRRCKTAGPELERKASMLQAIVIRQHRDFNPKTFVKTINYLRFGTYVILYCITFPLLFCLAASESSSASTTCLGYIGLISVYAITAVSESHPPACELAQEVDSLNANTFQLIWAVRNVAGLLTLIAESEGSPMSDMLHAKLFLEAFQFSFLGGRQELLDLRSWLQELPSWTDENLGAHHWNDHDVTSPRDNSLHYIPYQAPSTRTRNIFPRVPRFSSIAVTRIYQKVFGRYSRSDLLPTTSSRQVEHQKVAATNTQASDTARVPESTASGIGLSMAIFRCSRSAVEDYV</sequence>
<dbReference type="AlphaFoldDB" id="A0A2H3C5B5"/>
<protein>
    <submittedName>
        <fullName evidence="2">Uncharacterized protein</fullName>
    </submittedName>
</protein>
<proteinExistence type="predicted"/>
<feature type="compositionally biased region" description="Polar residues" evidence="1">
    <location>
        <begin position="8"/>
        <end position="20"/>
    </location>
</feature>
<feature type="region of interest" description="Disordered" evidence="1">
    <location>
        <begin position="388"/>
        <end position="413"/>
    </location>
</feature>
<gene>
    <name evidence="2" type="ORF">ARMSODRAFT_1083323</name>
</gene>
<name>A0A2H3C5B5_9AGAR</name>
<keyword evidence="3" id="KW-1185">Reference proteome</keyword>
<evidence type="ECO:0000256" key="1">
    <source>
        <dbReference type="SAM" id="MobiDB-lite"/>
    </source>
</evidence>
<dbReference type="EMBL" id="KZ293423">
    <property type="protein sequence ID" value="PBK72007.1"/>
    <property type="molecule type" value="Genomic_DNA"/>
</dbReference>